<protein>
    <submittedName>
        <fullName evidence="3">DUF2062 domain-containing protein</fullName>
    </submittedName>
</protein>
<keyword evidence="1" id="KW-0472">Membrane</keyword>
<accession>A0A8J7FBV4</accession>
<keyword evidence="1" id="KW-0812">Transmembrane</keyword>
<sequence length="176" mass="20468">MPRKLIKKYMPDERKLREHKHLSWLGRHLHDPNLWHLTRRSVSRAFAVGLFCAFLPIPAQMVVAAVMAVFFRSNLPISVGLVWLTNPLTMPPIFYGAYLVGDFLLGNPAGNIEFELSMSWLSESLSLIWWPLLFGSIICGVIFGALAFFGINQFWVWHVNRSWKRRKEKSRDMRLK</sequence>
<dbReference type="PANTHER" id="PTHR40547">
    <property type="entry name" value="SLL0298 PROTEIN"/>
    <property type="match status" value="1"/>
</dbReference>
<keyword evidence="1" id="KW-1133">Transmembrane helix</keyword>
<feature type="transmembrane region" description="Helical" evidence="1">
    <location>
        <begin position="128"/>
        <end position="157"/>
    </location>
</feature>
<dbReference type="Proteomes" id="UP000640333">
    <property type="component" value="Unassembled WGS sequence"/>
</dbReference>
<feature type="transmembrane region" description="Helical" evidence="1">
    <location>
        <begin position="45"/>
        <end position="71"/>
    </location>
</feature>
<name>A0A8J7FBV4_9GAMM</name>
<feature type="domain" description="DUF2062" evidence="2">
    <location>
        <begin position="23"/>
        <end position="164"/>
    </location>
</feature>
<dbReference type="PANTHER" id="PTHR40547:SF1">
    <property type="entry name" value="SLL0298 PROTEIN"/>
    <property type="match status" value="1"/>
</dbReference>
<evidence type="ECO:0000256" key="1">
    <source>
        <dbReference type="SAM" id="Phobius"/>
    </source>
</evidence>
<dbReference type="InterPro" id="IPR018639">
    <property type="entry name" value="DUF2062"/>
</dbReference>
<gene>
    <name evidence="3" type="ORF">IOQ59_08115</name>
</gene>
<evidence type="ECO:0000313" key="4">
    <source>
        <dbReference type="Proteomes" id="UP000640333"/>
    </source>
</evidence>
<dbReference type="Pfam" id="PF09835">
    <property type="entry name" value="DUF2062"/>
    <property type="match status" value="1"/>
</dbReference>
<proteinExistence type="predicted"/>
<evidence type="ECO:0000259" key="2">
    <source>
        <dbReference type="Pfam" id="PF09835"/>
    </source>
</evidence>
<organism evidence="3 4">
    <name type="scientific">Pontibacterium sinense</name>
    <dbReference type="NCBI Taxonomy" id="2781979"/>
    <lineage>
        <taxon>Bacteria</taxon>
        <taxon>Pseudomonadati</taxon>
        <taxon>Pseudomonadota</taxon>
        <taxon>Gammaproteobacteria</taxon>
        <taxon>Oceanospirillales</taxon>
        <taxon>Oceanospirillaceae</taxon>
        <taxon>Pontibacterium</taxon>
    </lineage>
</organism>
<evidence type="ECO:0000313" key="3">
    <source>
        <dbReference type="EMBL" id="MBE9397222.1"/>
    </source>
</evidence>
<dbReference type="EMBL" id="JADEYS010000006">
    <property type="protein sequence ID" value="MBE9397222.1"/>
    <property type="molecule type" value="Genomic_DNA"/>
</dbReference>
<comment type="caution">
    <text evidence="3">The sequence shown here is derived from an EMBL/GenBank/DDBJ whole genome shotgun (WGS) entry which is preliminary data.</text>
</comment>
<keyword evidence="4" id="KW-1185">Reference proteome</keyword>
<dbReference type="AlphaFoldDB" id="A0A8J7FBV4"/>
<dbReference type="RefSeq" id="WP_193952763.1">
    <property type="nucleotide sequence ID" value="NZ_JADEYS010000006.1"/>
</dbReference>
<reference evidence="3" key="1">
    <citation type="submission" date="2020-10" db="EMBL/GenBank/DDBJ databases">
        <title>Bacterium isolated from coastal waters sediment.</title>
        <authorList>
            <person name="Chen R.-J."/>
            <person name="Lu D.-C."/>
            <person name="Zhu K.-L."/>
            <person name="Du Z.-J."/>
        </authorList>
    </citation>
    <scope>NUCLEOTIDE SEQUENCE</scope>
    <source>
        <strain evidence="3">N1Y112</strain>
    </source>
</reference>